<sequence>MGAILARPKSDVKNFHELSALDIDKERVDFSTLEGKVVLVVNEFVVLNDKYQEQGLVIQAFPCNQFAGQEPGTNEEIKRFAAARGFKGLLMDKVKVNGSGSSPVFQFLKVASGETGPILWNFGKFIVRKDGTVYGRYGPKTSPCELEPQIQECLAAQSK</sequence>
<dbReference type="PANTHER" id="PTHR11592">
    <property type="entry name" value="GLUTATHIONE PEROXIDASE"/>
    <property type="match status" value="1"/>
</dbReference>
<gene>
    <name evidence="4" type="ORF">D9Q98_008558</name>
</gene>
<organism evidence="4 5">
    <name type="scientific">Chlorella vulgaris</name>
    <name type="common">Green alga</name>
    <dbReference type="NCBI Taxonomy" id="3077"/>
    <lineage>
        <taxon>Eukaryota</taxon>
        <taxon>Viridiplantae</taxon>
        <taxon>Chlorophyta</taxon>
        <taxon>core chlorophytes</taxon>
        <taxon>Trebouxiophyceae</taxon>
        <taxon>Chlorellales</taxon>
        <taxon>Chlorellaceae</taxon>
        <taxon>Chlorella clade</taxon>
        <taxon>Chlorella</taxon>
    </lineage>
</organism>
<comment type="caution">
    <text evidence="4">The sequence shown here is derived from an EMBL/GenBank/DDBJ whole genome shotgun (WGS) entry which is preliminary data.</text>
</comment>
<comment type="similarity">
    <text evidence="1">Belongs to the glutathione peroxidase family.</text>
</comment>
<evidence type="ECO:0000313" key="5">
    <source>
        <dbReference type="Proteomes" id="UP001055712"/>
    </source>
</evidence>
<evidence type="ECO:0000256" key="1">
    <source>
        <dbReference type="ARBA" id="ARBA00006926"/>
    </source>
</evidence>
<dbReference type="PIRSF" id="PIRSF000303">
    <property type="entry name" value="Glutathion_perox"/>
    <property type="match status" value="1"/>
</dbReference>
<keyword evidence="3" id="KW-0560">Oxidoreductase</keyword>
<proteinExistence type="inferred from homology"/>
<keyword evidence="2" id="KW-0575">Peroxidase</keyword>
<dbReference type="GO" id="GO:0006979">
    <property type="term" value="P:response to oxidative stress"/>
    <property type="evidence" value="ECO:0007669"/>
    <property type="project" value="InterPro"/>
</dbReference>
<evidence type="ECO:0000256" key="2">
    <source>
        <dbReference type="ARBA" id="ARBA00022559"/>
    </source>
</evidence>
<dbReference type="SUPFAM" id="SSF52833">
    <property type="entry name" value="Thioredoxin-like"/>
    <property type="match status" value="1"/>
</dbReference>
<reference evidence="4" key="2">
    <citation type="submission" date="2020-11" db="EMBL/GenBank/DDBJ databases">
        <authorList>
            <person name="Cecchin M."/>
            <person name="Marcolungo L."/>
            <person name="Rossato M."/>
            <person name="Girolomoni L."/>
            <person name="Cosentino E."/>
            <person name="Cuine S."/>
            <person name="Li-Beisson Y."/>
            <person name="Delledonne M."/>
            <person name="Ballottari M."/>
        </authorList>
    </citation>
    <scope>NUCLEOTIDE SEQUENCE</scope>
    <source>
        <strain evidence="4">211/11P</strain>
        <tissue evidence="4">Whole cell</tissue>
    </source>
</reference>
<dbReference type="OrthoDB" id="446890at2759"/>
<evidence type="ECO:0000256" key="3">
    <source>
        <dbReference type="ARBA" id="ARBA00023002"/>
    </source>
</evidence>
<dbReference type="GO" id="GO:0004601">
    <property type="term" value="F:peroxidase activity"/>
    <property type="evidence" value="ECO:0007669"/>
    <property type="project" value="UniProtKB-KW"/>
</dbReference>
<dbReference type="Gene3D" id="3.40.30.10">
    <property type="entry name" value="Glutaredoxin"/>
    <property type="match status" value="1"/>
</dbReference>
<dbReference type="Pfam" id="PF00255">
    <property type="entry name" value="GSHPx"/>
    <property type="match status" value="1"/>
</dbReference>
<dbReference type="PROSITE" id="PS51355">
    <property type="entry name" value="GLUTATHIONE_PEROXID_3"/>
    <property type="match status" value="1"/>
</dbReference>
<reference evidence="4" key="1">
    <citation type="journal article" date="2019" name="Plant J.">
        <title>Chlorella vulgaris genome assembly and annotation reveals the molecular basis for metabolic acclimation to high light conditions.</title>
        <authorList>
            <person name="Cecchin M."/>
            <person name="Marcolungo L."/>
            <person name="Rossato M."/>
            <person name="Girolomoni L."/>
            <person name="Cosentino E."/>
            <person name="Cuine S."/>
            <person name="Li-Beisson Y."/>
            <person name="Delledonne M."/>
            <person name="Ballottari M."/>
        </authorList>
    </citation>
    <scope>NUCLEOTIDE SEQUENCE</scope>
    <source>
        <strain evidence="4">211/11P</strain>
    </source>
</reference>
<dbReference type="EMBL" id="SIDB01000011">
    <property type="protein sequence ID" value="KAI3426181.1"/>
    <property type="molecule type" value="Genomic_DNA"/>
</dbReference>
<dbReference type="PANTHER" id="PTHR11592:SF78">
    <property type="entry name" value="GLUTATHIONE PEROXIDASE"/>
    <property type="match status" value="1"/>
</dbReference>
<keyword evidence="5" id="KW-1185">Reference proteome</keyword>
<evidence type="ECO:0000313" key="4">
    <source>
        <dbReference type="EMBL" id="KAI3426181.1"/>
    </source>
</evidence>
<dbReference type="AlphaFoldDB" id="A0A9D4YU75"/>
<accession>A0A9D4YU75</accession>
<name>A0A9D4YU75_CHLVU</name>
<dbReference type="InterPro" id="IPR000889">
    <property type="entry name" value="Glutathione_peroxidase"/>
</dbReference>
<evidence type="ECO:0008006" key="6">
    <source>
        <dbReference type="Google" id="ProtNLM"/>
    </source>
</evidence>
<dbReference type="InterPro" id="IPR036249">
    <property type="entry name" value="Thioredoxin-like_sf"/>
</dbReference>
<dbReference type="Proteomes" id="UP001055712">
    <property type="component" value="Unassembled WGS sequence"/>
</dbReference>
<protein>
    <recommendedName>
        <fullName evidence="6">Glutathione peroxidase</fullName>
    </recommendedName>
</protein>